<proteinExistence type="predicted"/>
<feature type="non-terminal residue" evidence="1">
    <location>
        <position position="1"/>
    </location>
</feature>
<gene>
    <name evidence="1" type="ORF">BCR44DRAFT_1444402</name>
</gene>
<dbReference type="AlphaFoldDB" id="A0A1Y2H7P0"/>
<protein>
    <submittedName>
        <fullName evidence="1">Uncharacterized protein</fullName>
    </submittedName>
</protein>
<organism evidence="1 2">
    <name type="scientific">Catenaria anguillulae PL171</name>
    <dbReference type="NCBI Taxonomy" id="765915"/>
    <lineage>
        <taxon>Eukaryota</taxon>
        <taxon>Fungi</taxon>
        <taxon>Fungi incertae sedis</taxon>
        <taxon>Blastocladiomycota</taxon>
        <taxon>Blastocladiomycetes</taxon>
        <taxon>Blastocladiales</taxon>
        <taxon>Catenariaceae</taxon>
        <taxon>Catenaria</taxon>
    </lineage>
</organism>
<evidence type="ECO:0000313" key="2">
    <source>
        <dbReference type="Proteomes" id="UP000193411"/>
    </source>
</evidence>
<sequence>FLSVSFLYSYDISIALPSLHKSRRLHFFFPLILSFFVCRPRPRRAWWLPLWQGAVIVDTSAGTARDSGRGHILRLYVTLCLLQESPL</sequence>
<dbReference type="Proteomes" id="UP000193411">
    <property type="component" value="Unassembled WGS sequence"/>
</dbReference>
<keyword evidence="2" id="KW-1185">Reference proteome</keyword>
<dbReference type="EMBL" id="MCFL01000080">
    <property type="protein sequence ID" value="ORZ30600.1"/>
    <property type="molecule type" value="Genomic_DNA"/>
</dbReference>
<comment type="caution">
    <text evidence="1">The sequence shown here is derived from an EMBL/GenBank/DDBJ whole genome shotgun (WGS) entry which is preliminary data.</text>
</comment>
<reference evidence="1 2" key="1">
    <citation type="submission" date="2016-07" db="EMBL/GenBank/DDBJ databases">
        <title>Pervasive Adenine N6-methylation of Active Genes in Fungi.</title>
        <authorList>
            <consortium name="DOE Joint Genome Institute"/>
            <person name="Mondo S.J."/>
            <person name="Dannebaum R.O."/>
            <person name="Kuo R.C."/>
            <person name="Labutti K."/>
            <person name="Haridas S."/>
            <person name="Kuo A."/>
            <person name="Salamov A."/>
            <person name="Ahrendt S.R."/>
            <person name="Lipzen A."/>
            <person name="Sullivan W."/>
            <person name="Andreopoulos W.B."/>
            <person name="Clum A."/>
            <person name="Lindquist E."/>
            <person name="Daum C."/>
            <person name="Ramamoorthy G.K."/>
            <person name="Gryganskyi A."/>
            <person name="Culley D."/>
            <person name="Magnuson J.K."/>
            <person name="James T.Y."/>
            <person name="O'Malley M.A."/>
            <person name="Stajich J.E."/>
            <person name="Spatafora J.W."/>
            <person name="Visel A."/>
            <person name="Grigoriev I.V."/>
        </authorList>
    </citation>
    <scope>NUCLEOTIDE SEQUENCE [LARGE SCALE GENOMIC DNA]</scope>
    <source>
        <strain evidence="1 2">PL171</strain>
    </source>
</reference>
<evidence type="ECO:0000313" key="1">
    <source>
        <dbReference type="EMBL" id="ORZ30600.1"/>
    </source>
</evidence>
<accession>A0A1Y2H7P0</accession>
<name>A0A1Y2H7P0_9FUNG</name>